<dbReference type="Proteomes" id="UP000198807">
    <property type="component" value="Unassembled WGS sequence"/>
</dbReference>
<keyword evidence="4" id="KW-1185">Reference proteome</keyword>
<dbReference type="RefSeq" id="WP_089710579.1">
    <property type="nucleotide sequence ID" value="NZ_FOBC01000003.1"/>
</dbReference>
<dbReference type="PROSITE" id="PS50263">
    <property type="entry name" value="CN_HYDROLASE"/>
    <property type="match status" value="1"/>
</dbReference>
<dbReference type="FunFam" id="3.60.110.10:FF:000010">
    <property type="entry name" value="Carbon-nitrogen hydrolase"/>
    <property type="match status" value="1"/>
</dbReference>
<protein>
    <submittedName>
        <fullName evidence="3">N-carbamoylputrescine amidase</fullName>
    </submittedName>
</protein>
<name>A0A1H7IJX2_9GAMM</name>
<evidence type="ECO:0000313" key="3">
    <source>
        <dbReference type="EMBL" id="SEK62162.1"/>
    </source>
</evidence>
<dbReference type="GO" id="GO:0033388">
    <property type="term" value="P:putrescine biosynthetic process from arginine"/>
    <property type="evidence" value="ECO:0007669"/>
    <property type="project" value="TreeGrafter"/>
</dbReference>
<dbReference type="PANTHER" id="PTHR43674:SF2">
    <property type="entry name" value="BETA-UREIDOPROPIONASE"/>
    <property type="match status" value="1"/>
</dbReference>
<dbReference type="InterPro" id="IPR003010">
    <property type="entry name" value="C-N_Hydrolase"/>
</dbReference>
<dbReference type="GO" id="GO:0050126">
    <property type="term" value="F:N-carbamoylputrescine amidase activity"/>
    <property type="evidence" value="ECO:0007669"/>
    <property type="project" value="TreeGrafter"/>
</dbReference>
<dbReference type="SUPFAM" id="SSF56317">
    <property type="entry name" value="Carbon-nitrogen hydrolase"/>
    <property type="match status" value="1"/>
</dbReference>
<dbReference type="Gene3D" id="3.60.110.10">
    <property type="entry name" value="Carbon-nitrogen hydrolase"/>
    <property type="match status" value="1"/>
</dbReference>
<evidence type="ECO:0000313" key="4">
    <source>
        <dbReference type="Proteomes" id="UP000198807"/>
    </source>
</evidence>
<evidence type="ECO:0000259" key="2">
    <source>
        <dbReference type="PROSITE" id="PS50263"/>
    </source>
</evidence>
<evidence type="ECO:0000256" key="1">
    <source>
        <dbReference type="ARBA" id="ARBA00022801"/>
    </source>
</evidence>
<feature type="domain" description="CN hydrolase" evidence="2">
    <location>
        <begin position="5"/>
        <end position="270"/>
    </location>
</feature>
<keyword evidence="1" id="KW-0378">Hydrolase</keyword>
<accession>A0A1H7IJX2</accession>
<dbReference type="EMBL" id="FOBC01000003">
    <property type="protein sequence ID" value="SEK62162.1"/>
    <property type="molecule type" value="Genomic_DNA"/>
</dbReference>
<gene>
    <name evidence="3" type="ORF">SAMN04488129_103126</name>
</gene>
<reference evidence="4" key="1">
    <citation type="submission" date="2016-10" db="EMBL/GenBank/DDBJ databases">
        <authorList>
            <person name="Varghese N."/>
            <person name="Submissions S."/>
        </authorList>
    </citation>
    <scope>NUCLEOTIDE SEQUENCE [LARGE SCALE GENOMIC DNA]</scope>
    <source>
        <strain evidence="4">CGMCC 1.9150</strain>
    </source>
</reference>
<sequence>MTRHLKVGLVQQPAWPDKARSLAESETGIRELATAGAQLVLLQELHATHYFCQTEDTEVFDLAEPLDGPTGTRLAALAKELDIVLVGSLFERRAPGLYHNTAVVYDRDRGRVGHYRKMHIPDDPGFYEKFYFTPGDQDDGRGQGFQPIDTSLGRLGVLVCWDQWYPEAARLMALAGAELLLYPTAIGWHPPDDTPEKQRQKEAWTLVQRSHGVANGLPVIVANRVGHEPDPSGATPGVDFWGGSFICGPQGELLAHAGQEAKRMLVTLDMTRSEEVRRIWPYLRDRRIDAYGDLTRRYRD</sequence>
<organism evidence="3 4">
    <name type="scientific">Halomonas daqiaonensis</name>
    <dbReference type="NCBI Taxonomy" id="650850"/>
    <lineage>
        <taxon>Bacteria</taxon>
        <taxon>Pseudomonadati</taxon>
        <taxon>Pseudomonadota</taxon>
        <taxon>Gammaproteobacteria</taxon>
        <taxon>Oceanospirillales</taxon>
        <taxon>Halomonadaceae</taxon>
        <taxon>Halomonas</taxon>
    </lineage>
</organism>
<dbReference type="STRING" id="650850.SAMN04488129_103126"/>
<dbReference type="OrthoDB" id="9803803at2"/>
<dbReference type="Pfam" id="PF00795">
    <property type="entry name" value="CN_hydrolase"/>
    <property type="match status" value="1"/>
</dbReference>
<dbReference type="CDD" id="cd07573">
    <property type="entry name" value="CPA"/>
    <property type="match status" value="1"/>
</dbReference>
<dbReference type="InterPro" id="IPR036526">
    <property type="entry name" value="C-N_Hydrolase_sf"/>
</dbReference>
<dbReference type="AlphaFoldDB" id="A0A1H7IJX2"/>
<dbReference type="PANTHER" id="PTHR43674">
    <property type="entry name" value="NITRILASE C965.09-RELATED"/>
    <property type="match status" value="1"/>
</dbReference>
<proteinExistence type="predicted"/>
<dbReference type="InterPro" id="IPR050345">
    <property type="entry name" value="Aliph_Amidase/BUP"/>
</dbReference>